<sequence>MEATGRSVVMIHYAGHGIPNNLNELTLVSQTGKKISASRFLSDITTETNMPLNASVDIIVILDCCYSFLSLRQPNSESRIVEILTAGGKPDPIAFSPGARLSFTAKLLVNIRTRAQKGDKFVEIAEMMDTIKQASPVKKPCYAAKLGMGSITLPLSPISPAYVPVTRSPGLLATFSLHVSETF</sequence>
<reference evidence="1 2" key="1">
    <citation type="submission" date="2019-04" db="EMBL/GenBank/DDBJ databases">
        <title>Friends and foes A comparative genomics studyof 23 Aspergillus species from section Flavi.</title>
        <authorList>
            <consortium name="DOE Joint Genome Institute"/>
            <person name="Kjaerbolling I."/>
            <person name="Vesth T."/>
            <person name="Frisvad J.C."/>
            <person name="Nybo J.L."/>
            <person name="Theobald S."/>
            <person name="Kildgaard S."/>
            <person name="Isbrandt T."/>
            <person name="Kuo A."/>
            <person name="Sato A."/>
            <person name="Lyhne E.K."/>
            <person name="Kogle M.E."/>
            <person name="Wiebenga A."/>
            <person name="Kun R.S."/>
            <person name="Lubbers R.J."/>
            <person name="Makela M.R."/>
            <person name="Barry K."/>
            <person name="Chovatia M."/>
            <person name="Clum A."/>
            <person name="Daum C."/>
            <person name="Haridas S."/>
            <person name="He G."/>
            <person name="LaButti K."/>
            <person name="Lipzen A."/>
            <person name="Mondo S."/>
            <person name="Riley R."/>
            <person name="Salamov A."/>
            <person name="Simmons B.A."/>
            <person name="Magnuson J.K."/>
            <person name="Henrissat B."/>
            <person name="Mortensen U.H."/>
            <person name="Larsen T.O."/>
            <person name="Devries R.P."/>
            <person name="Grigoriev I.V."/>
            <person name="Machida M."/>
            <person name="Baker S.E."/>
            <person name="Andersen M.R."/>
        </authorList>
    </citation>
    <scope>NUCLEOTIDE SEQUENCE [LARGE SCALE GENOMIC DNA]</scope>
    <source>
        <strain evidence="1 2">IBT 29228</strain>
    </source>
</reference>
<dbReference type="AlphaFoldDB" id="A0A5N7B7M3"/>
<dbReference type="OrthoDB" id="4760831at2759"/>
<evidence type="ECO:0000313" key="1">
    <source>
        <dbReference type="EMBL" id="KAE8377747.1"/>
    </source>
</evidence>
<accession>A0A5N7B7M3</accession>
<protein>
    <recommendedName>
        <fullName evidence="3">Caspase domain-containing protein</fullName>
    </recommendedName>
</protein>
<organism evidence="1 2">
    <name type="scientific">Aspergillus bertholletiae</name>
    <dbReference type="NCBI Taxonomy" id="1226010"/>
    <lineage>
        <taxon>Eukaryota</taxon>
        <taxon>Fungi</taxon>
        <taxon>Dikarya</taxon>
        <taxon>Ascomycota</taxon>
        <taxon>Pezizomycotina</taxon>
        <taxon>Eurotiomycetes</taxon>
        <taxon>Eurotiomycetidae</taxon>
        <taxon>Eurotiales</taxon>
        <taxon>Aspergillaceae</taxon>
        <taxon>Aspergillus</taxon>
        <taxon>Aspergillus subgen. Circumdati</taxon>
    </lineage>
</organism>
<evidence type="ECO:0000313" key="2">
    <source>
        <dbReference type="Proteomes" id="UP000326198"/>
    </source>
</evidence>
<evidence type="ECO:0008006" key="3">
    <source>
        <dbReference type="Google" id="ProtNLM"/>
    </source>
</evidence>
<dbReference type="Proteomes" id="UP000326198">
    <property type="component" value="Unassembled WGS sequence"/>
</dbReference>
<dbReference type="EMBL" id="ML736218">
    <property type="protein sequence ID" value="KAE8377747.1"/>
    <property type="molecule type" value="Genomic_DNA"/>
</dbReference>
<keyword evidence="2" id="KW-1185">Reference proteome</keyword>
<proteinExistence type="predicted"/>
<dbReference type="Gene3D" id="3.40.50.1460">
    <property type="match status" value="1"/>
</dbReference>
<gene>
    <name evidence="1" type="ORF">BDV26DRAFT_262858</name>
</gene>
<feature type="non-terminal residue" evidence="1">
    <location>
        <position position="183"/>
    </location>
</feature>
<name>A0A5N7B7M3_9EURO</name>